<dbReference type="PANTHER" id="PTHR42801">
    <property type="entry name" value="THIOREDOXIN-DEPENDENT PEROXIDE REDUCTASE"/>
    <property type="match status" value="1"/>
</dbReference>
<dbReference type="SUPFAM" id="SSF52833">
    <property type="entry name" value="Thioredoxin-like"/>
    <property type="match status" value="1"/>
</dbReference>
<evidence type="ECO:0000256" key="5">
    <source>
        <dbReference type="ARBA" id="ARBA00023002"/>
    </source>
</evidence>
<dbReference type="EC" id="1.11.1.24" evidence="2"/>
<dbReference type="Gene3D" id="3.40.30.10">
    <property type="entry name" value="Glutaredoxin"/>
    <property type="match status" value="1"/>
</dbReference>
<dbReference type="CDD" id="cd03017">
    <property type="entry name" value="PRX_BCP"/>
    <property type="match status" value="1"/>
</dbReference>
<comment type="function">
    <text evidence="1">Thiol-specific peroxidase that catalyzes the reduction of hydrogen peroxide and organic hydroperoxides to water and alcohols, respectively. Plays a role in cell protection against oxidative stress by detoxifying peroxides and as sensor of hydrogen peroxide-mediated signaling events.</text>
</comment>
<evidence type="ECO:0000313" key="15">
    <source>
        <dbReference type="Proteomes" id="UP000241203"/>
    </source>
</evidence>
<evidence type="ECO:0000256" key="8">
    <source>
        <dbReference type="ARBA" id="ARBA00032824"/>
    </source>
</evidence>
<accession>A0A2P8GZF2</accession>
<dbReference type="InterPro" id="IPR036249">
    <property type="entry name" value="Thioredoxin-like_sf"/>
</dbReference>
<dbReference type="InterPro" id="IPR050924">
    <property type="entry name" value="Peroxiredoxin_BCP/PrxQ"/>
</dbReference>
<evidence type="ECO:0000313" key="14">
    <source>
        <dbReference type="EMBL" id="RUQ86237.1"/>
    </source>
</evidence>
<keyword evidence="16" id="KW-1185">Reference proteome</keyword>
<organism evidence="13 15">
    <name type="scientific">Labedella gwakjiensis</name>
    <dbReference type="NCBI Taxonomy" id="390269"/>
    <lineage>
        <taxon>Bacteria</taxon>
        <taxon>Bacillati</taxon>
        <taxon>Actinomycetota</taxon>
        <taxon>Actinomycetes</taxon>
        <taxon>Micrococcales</taxon>
        <taxon>Microbacteriaceae</taxon>
        <taxon>Labedella</taxon>
    </lineage>
</organism>
<evidence type="ECO:0000313" key="16">
    <source>
        <dbReference type="Proteomes" id="UP000268291"/>
    </source>
</evidence>
<dbReference type="AlphaFoldDB" id="A0A2P8GZF2"/>
<evidence type="ECO:0000256" key="11">
    <source>
        <dbReference type="ARBA" id="ARBA00049091"/>
    </source>
</evidence>
<evidence type="ECO:0000256" key="4">
    <source>
        <dbReference type="ARBA" id="ARBA00022862"/>
    </source>
</evidence>
<dbReference type="GO" id="GO:0045454">
    <property type="term" value="P:cell redox homeostasis"/>
    <property type="evidence" value="ECO:0007669"/>
    <property type="project" value="TreeGrafter"/>
</dbReference>
<keyword evidence="3" id="KW-0575">Peroxidase</keyword>
<comment type="catalytic activity">
    <reaction evidence="11">
        <text>a hydroperoxide + [thioredoxin]-dithiol = an alcohol + [thioredoxin]-disulfide + H2O</text>
        <dbReference type="Rhea" id="RHEA:62620"/>
        <dbReference type="Rhea" id="RHEA-COMP:10698"/>
        <dbReference type="Rhea" id="RHEA-COMP:10700"/>
        <dbReference type="ChEBI" id="CHEBI:15377"/>
        <dbReference type="ChEBI" id="CHEBI:29950"/>
        <dbReference type="ChEBI" id="CHEBI:30879"/>
        <dbReference type="ChEBI" id="CHEBI:35924"/>
        <dbReference type="ChEBI" id="CHEBI:50058"/>
        <dbReference type="EC" id="1.11.1.24"/>
    </reaction>
</comment>
<dbReference type="RefSeq" id="WP_106564226.1">
    <property type="nucleotide sequence ID" value="NZ_PYAU01000001.1"/>
</dbReference>
<keyword evidence="6" id="KW-1015">Disulfide bond</keyword>
<evidence type="ECO:0000256" key="9">
    <source>
        <dbReference type="ARBA" id="ARBA00038489"/>
    </source>
</evidence>
<evidence type="ECO:0000259" key="12">
    <source>
        <dbReference type="PROSITE" id="PS51352"/>
    </source>
</evidence>
<sequence>MGLHEGAVAPDFSLPGVQVKDGYARRKTYTLSAERGHPVVLAFYPGDESATCTAQLCSYSEKLADFTELGAQVWAIGLQDLASHETFAIKDEVTLPLLSDTDGSVVDAYGIRLPGLGLRRSVFLVGADGLIKWKHVALVGATFRSAGLIREQLAKL</sequence>
<proteinExistence type="inferred from homology"/>
<evidence type="ECO:0000313" key="13">
    <source>
        <dbReference type="EMBL" id="PSL39346.1"/>
    </source>
</evidence>
<dbReference type="Proteomes" id="UP000268291">
    <property type="component" value="Unassembled WGS sequence"/>
</dbReference>
<dbReference type="Proteomes" id="UP000241203">
    <property type="component" value="Unassembled WGS sequence"/>
</dbReference>
<keyword evidence="4" id="KW-0049">Antioxidant</keyword>
<evidence type="ECO:0000256" key="7">
    <source>
        <dbReference type="ARBA" id="ARBA00023284"/>
    </source>
</evidence>
<evidence type="ECO:0000256" key="3">
    <source>
        <dbReference type="ARBA" id="ARBA00022559"/>
    </source>
</evidence>
<keyword evidence="5" id="KW-0560">Oxidoreductase</keyword>
<evidence type="ECO:0000256" key="1">
    <source>
        <dbReference type="ARBA" id="ARBA00003330"/>
    </source>
</evidence>
<dbReference type="GO" id="GO:0008379">
    <property type="term" value="F:thioredoxin peroxidase activity"/>
    <property type="evidence" value="ECO:0007669"/>
    <property type="project" value="TreeGrafter"/>
</dbReference>
<reference evidence="14 16" key="2">
    <citation type="submission" date="2018-12" db="EMBL/GenBank/DDBJ databases">
        <authorList>
            <person name="hu s."/>
            <person name="Xu Y."/>
            <person name="Xu B."/>
            <person name="Li F."/>
        </authorList>
    </citation>
    <scope>NUCLEOTIDE SEQUENCE [LARGE SCALE GENOMIC DNA]</scope>
    <source>
        <strain evidence="14 16">KSW2-17</strain>
    </source>
</reference>
<evidence type="ECO:0000256" key="6">
    <source>
        <dbReference type="ARBA" id="ARBA00023157"/>
    </source>
</evidence>
<gene>
    <name evidence="13" type="ORF">CLV49_2980</name>
    <name evidence="14" type="ORF">ELQ93_04350</name>
</gene>
<protein>
    <recommendedName>
        <fullName evidence="2">thioredoxin-dependent peroxiredoxin</fullName>
        <ecNumber evidence="2">1.11.1.24</ecNumber>
    </recommendedName>
    <alternativeName>
        <fullName evidence="10">Bacterioferritin comigratory protein</fullName>
    </alternativeName>
    <alternativeName>
        <fullName evidence="8">Thioredoxin peroxidase</fullName>
    </alternativeName>
</protein>
<dbReference type="EMBL" id="RZGY01000001">
    <property type="protein sequence ID" value="RUQ86237.1"/>
    <property type="molecule type" value="Genomic_DNA"/>
</dbReference>
<reference evidence="13 15" key="1">
    <citation type="submission" date="2018-03" db="EMBL/GenBank/DDBJ databases">
        <title>Genomic Encyclopedia of Archaeal and Bacterial Type Strains, Phase II (KMG-II): from individual species to whole genera.</title>
        <authorList>
            <person name="Goeker M."/>
        </authorList>
    </citation>
    <scope>NUCLEOTIDE SEQUENCE [LARGE SCALE GENOMIC DNA]</scope>
    <source>
        <strain evidence="13 15">DSM 21548</strain>
    </source>
</reference>
<comment type="caution">
    <text evidence="13">The sequence shown here is derived from an EMBL/GenBank/DDBJ whole genome shotgun (WGS) entry which is preliminary data.</text>
</comment>
<dbReference type="OrthoDB" id="9812811at2"/>
<dbReference type="PANTHER" id="PTHR42801:SF4">
    <property type="entry name" value="AHPC_TSA FAMILY PROTEIN"/>
    <property type="match status" value="1"/>
</dbReference>
<dbReference type="Pfam" id="PF00578">
    <property type="entry name" value="AhpC-TSA"/>
    <property type="match status" value="1"/>
</dbReference>
<dbReference type="InterPro" id="IPR013766">
    <property type="entry name" value="Thioredoxin_domain"/>
</dbReference>
<evidence type="ECO:0000256" key="2">
    <source>
        <dbReference type="ARBA" id="ARBA00013017"/>
    </source>
</evidence>
<name>A0A2P8GZF2_9MICO</name>
<comment type="similarity">
    <text evidence="9">Belongs to the peroxiredoxin family. BCP/PrxQ subfamily.</text>
</comment>
<evidence type="ECO:0000256" key="10">
    <source>
        <dbReference type="ARBA" id="ARBA00041373"/>
    </source>
</evidence>
<dbReference type="EMBL" id="PYAU01000001">
    <property type="protein sequence ID" value="PSL39346.1"/>
    <property type="molecule type" value="Genomic_DNA"/>
</dbReference>
<dbReference type="GO" id="GO:0034599">
    <property type="term" value="P:cellular response to oxidative stress"/>
    <property type="evidence" value="ECO:0007669"/>
    <property type="project" value="TreeGrafter"/>
</dbReference>
<keyword evidence="7" id="KW-0676">Redox-active center</keyword>
<dbReference type="PROSITE" id="PS51352">
    <property type="entry name" value="THIOREDOXIN_2"/>
    <property type="match status" value="1"/>
</dbReference>
<dbReference type="GO" id="GO:0005737">
    <property type="term" value="C:cytoplasm"/>
    <property type="evidence" value="ECO:0007669"/>
    <property type="project" value="TreeGrafter"/>
</dbReference>
<dbReference type="InterPro" id="IPR000866">
    <property type="entry name" value="AhpC/TSA"/>
</dbReference>
<feature type="domain" description="Thioredoxin" evidence="12">
    <location>
        <begin position="3"/>
        <end position="156"/>
    </location>
</feature>